<organism evidence="3 4">
    <name type="scientific">Bacteroides thetaiotaomicron dnLKV9</name>
    <dbReference type="NCBI Taxonomy" id="1235785"/>
    <lineage>
        <taxon>Bacteria</taxon>
        <taxon>Pseudomonadati</taxon>
        <taxon>Bacteroidota</taxon>
        <taxon>Bacteroidia</taxon>
        <taxon>Bacteroidales</taxon>
        <taxon>Bacteroidaceae</taxon>
        <taxon>Bacteroides</taxon>
    </lineage>
</organism>
<name>R9H957_BACT4</name>
<keyword evidence="2" id="KW-0472">Membrane</keyword>
<feature type="transmembrane region" description="Helical" evidence="2">
    <location>
        <begin position="126"/>
        <end position="147"/>
    </location>
</feature>
<evidence type="ECO:0000256" key="1">
    <source>
        <dbReference type="SAM" id="MobiDB-lite"/>
    </source>
</evidence>
<dbReference type="EMBL" id="ASSM01000009">
    <property type="protein sequence ID" value="EOS00567.1"/>
    <property type="molecule type" value="Genomic_DNA"/>
</dbReference>
<protein>
    <submittedName>
        <fullName evidence="3">Uncharacterized protein</fullName>
    </submittedName>
</protein>
<proteinExistence type="predicted"/>
<dbReference type="RefSeq" id="WP_016268389.1">
    <property type="nucleotide sequence ID" value="NZ_KE159459.1"/>
</dbReference>
<reference evidence="3 4" key="1">
    <citation type="submission" date="2013-04" db="EMBL/GenBank/DDBJ databases">
        <title>The Genome Sequence of Bacteroides thetaiotaomicron dnLKV9.</title>
        <authorList>
            <consortium name="The Broad Institute Genomics Platform"/>
            <consortium name="The Broad Institute Genome Sequencing Center for Infectious Disease"/>
            <person name="Earl A."/>
            <person name="Xavier R."/>
            <person name="Kuhn K."/>
            <person name="Stappenbeck T."/>
            <person name="Walker B."/>
            <person name="Young S."/>
            <person name="Zeng Q."/>
            <person name="Gargeya S."/>
            <person name="Fitzgerald M."/>
            <person name="Haas B."/>
            <person name="Abouelleil A."/>
            <person name="Allen A.W."/>
            <person name="Alvarado L."/>
            <person name="Arachchi H.M."/>
            <person name="Berlin A.M."/>
            <person name="Chapman S.B."/>
            <person name="Gainer-Dewar J."/>
            <person name="Goldberg J."/>
            <person name="Griggs A."/>
            <person name="Gujja S."/>
            <person name="Hansen M."/>
            <person name="Howarth C."/>
            <person name="Imamovic A."/>
            <person name="Ireland A."/>
            <person name="Larimer J."/>
            <person name="McCowan C."/>
            <person name="Murphy C."/>
            <person name="Pearson M."/>
            <person name="Poon T.W."/>
            <person name="Priest M."/>
            <person name="Roberts A."/>
            <person name="Saif S."/>
            <person name="Shea T."/>
            <person name="Sisk P."/>
            <person name="Sykes S."/>
            <person name="Wortman J."/>
            <person name="Nusbaum C."/>
            <person name="Birren B."/>
        </authorList>
    </citation>
    <scope>NUCLEOTIDE SEQUENCE [LARGE SCALE GENOMIC DNA]</scope>
    <source>
        <strain evidence="4">dnLKV9</strain>
    </source>
</reference>
<dbReference type="Proteomes" id="UP000014207">
    <property type="component" value="Unassembled WGS sequence"/>
</dbReference>
<keyword evidence="2" id="KW-1133">Transmembrane helix</keyword>
<sequence>MSCSPQKRLTRAEVQTRIDESAQAHFDSLVRAQVAMMLERLTVSEGETVTDLVVYDTDKPPADSTGLPPVKAVLHKEHRQKQQTRETAQTDVQTEAQVTADTVEESTQQSDSVQTSEQKPSAGTGILRLGTGMFLLAVSVFAIWIFYKRIKR</sequence>
<dbReference type="HOGENOM" id="CLU_1718715_0_0_10"/>
<dbReference type="PATRIC" id="fig|1235785.3.peg.2425"/>
<evidence type="ECO:0000313" key="4">
    <source>
        <dbReference type="Proteomes" id="UP000014207"/>
    </source>
</evidence>
<accession>R9H957</accession>
<evidence type="ECO:0000256" key="2">
    <source>
        <dbReference type="SAM" id="Phobius"/>
    </source>
</evidence>
<dbReference type="AlphaFoldDB" id="R9H957"/>
<gene>
    <name evidence="3" type="ORF">C799_02415</name>
</gene>
<keyword evidence="2" id="KW-0812">Transmembrane</keyword>
<evidence type="ECO:0000313" key="3">
    <source>
        <dbReference type="EMBL" id="EOS00567.1"/>
    </source>
</evidence>
<comment type="caution">
    <text evidence="3">The sequence shown here is derived from an EMBL/GenBank/DDBJ whole genome shotgun (WGS) entry which is preliminary data.</text>
</comment>
<feature type="region of interest" description="Disordered" evidence="1">
    <location>
        <begin position="75"/>
        <end position="122"/>
    </location>
</feature>
<feature type="compositionally biased region" description="Polar residues" evidence="1">
    <location>
        <begin position="85"/>
        <end position="121"/>
    </location>
</feature>